<protein>
    <submittedName>
        <fullName evidence="2">Acetyltransferase (GNAT) family protein</fullName>
    </submittedName>
</protein>
<dbReference type="InterPro" id="IPR000182">
    <property type="entry name" value="GNAT_dom"/>
</dbReference>
<dbReference type="PROSITE" id="PS51186">
    <property type="entry name" value="GNAT"/>
    <property type="match status" value="1"/>
</dbReference>
<dbReference type="SUPFAM" id="SSF55729">
    <property type="entry name" value="Acyl-CoA N-acyltransferases (Nat)"/>
    <property type="match status" value="1"/>
</dbReference>
<dbReference type="CDD" id="cd04301">
    <property type="entry name" value="NAT_SF"/>
    <property type="match status" value="1"/>
</dbReference>
<organism evidence="2 3">
    <name type="scientific">Salipiger aestuarii</name>
    <dbReference type="NCBI Taxonomy" id="568098"/>
    <lineage>
        <taxon>Bacteria</taxon>
        <taxon>Pseudomonadati</taxon>
        <taxon>Pseudomonadota</taxon>
        <taxon>Alphaproteobacteria</taxon>
        <taxon>Rhodobacterales</taxon>
        <taxon>Roseobacteraceae</taxon>
        <taxon>Salipiger</taxon>
    </lineage>
</organism>
<reference evidence="2 3" key="1">
    <citation type="submission" date="2018-06" db="EMBL/GenBank/DDBJ databases">
        <title>Genomic Encyclopedia of Archaeal and Bacterial Type Strains, Phase II (KMG-II): from individual species to whole genera.</title>
        <authorList>
            <person name="Goeker M."/>
        </authorList>
    </citation>
    <scope>NUCLEOTIDE SEQUENCE [LARGE SCALE GENOMIC DNA]</scope>
    <source>
        <strain evidence="2 3">DSM 22011</strain>
    </source>
</reference>
<dbReference type="Pfam" id="PF00583">
    <property type="entry name" value="Acetyltransf_1"/>
    <property type="match status" value="1"/>
</dbReference>
<sequence length="243" mass="26271">MTPAVARLYDAIDGTWPCVRAVTAGPWMLREGGGGGKRVSCATASGHWTADDLAAAESAMRLLGQQPLFMIREGEMALDAALDTAGYHLIDPVNLWVAPVDSQTGHDMPRVTAFDVWEPLAIMREIWAEADIGPARLRVMDRARGPKTGILGRLSDKPAGTAFCAIHTDIAMVHALEIRAPHRGQGLGKWMMRQAALWAQTQGGTWMAALCLADNAPANGLYASLGYECMGQYHYRIKSEAPT</sequence>
<evidence type="ECO:0000313" key="3">
    <source>
        <dbReference type="Proteomes" id="UP000249165"/>
    </source>
</evidence>
<accession>A0A327Y5W5</accession>
<dbReference type="Gene3D" id="3.40.630.30">
    <property type="match status" value="1"/>
</dbReference>
<dbReference type="AlphaFoldDB" id="A0A327Y5W5"/>
<dbReference type="EMBL" id="QLMG01000023">
    <property type="protein sequence ID" value="RAK15406.1"/>
    <property type="molecule type" value="Genomic_DNA"/>
</dbReference>
<gene>
    <name evidence="2" type="ORF">ATI53_102349</name>
</gene>
<keyword evidence="2" id="KW-0808">Transferase</keyword>
<dbReference type="Proteomes" id="UP000249165">
    <property type="component" value="Unassembled WGS sequence"/>
</dbReference>
<evidence type="ECO:0000313" key="2">
    <source>
        <dbReference type="EMBL" id="RAK15406.1"/>
    </source>
</evidence>
<dbReference type="RefSeq" id="WP_170134575.1">
    <property type="nucleotide sequence ID" value="NZ_LIGK01000019.1"/>
</dbReference>
<proteinExistence type="predicted"/>
<comment type="caution">
    <text evidence="2">The sequence shown here is derived from an EMBL/GenBank/DDBJ whole genome shotgun (WGS) entry which is preliminary data.</text>
</comment>
<evidence type="ECO:0000259" key="1">
    <source>
        <dbReference type="PROSITE" id="PS51186"/>
    </source>
</evidence>
<feature type="domain" description="N-acetyltransferase" evidence="1">
    <location>
        <begin position="106"/>
        <end position="243"/>
    </location>
</feature>
<keyword evidence="3" id="KW-1185">Reference proteome</keyword>
<name>A0A327Y5W5_9RHOB</name>
<dbReference type="InterPro" id="IPR016181">
    <property type="entry name" value="Acyl_CoA_acyltransferase"/>
</dbReference>
<dbReference type="GO" id="GO:0016747">
    <property type="term" value="F:acyltransferase activity, transferring groups other than amino-acyl groups"/>
    <property type="evidence" value="ECO:0007669"/>
    <property type="project" value="InterPro"/>
</dbReference>